<evidence type="ECO:0000256" key="6">
    <source>
        <dbReference type="SAM" id="Phobius"/>
    </source>
</evidence>
<keyword evidence="2 6" id="KW-0812">Transmembrane</keyword>
<comment type="subcellular location">
    <subcellularLocation>
        <location evidence="1">Membrane</location>
        <topology evidence="1">Multi-pass membrane protein</topology>
    </subcellularLocation>
</comment>
<keyword evidence="3 6" id="KW-1133">Transmembrane helix</keyword>
<dbReference type="SUPFAM" id="SSF55729">
    <property type="entry name" value="Acyl-CoA N-acyltransferases (Nat)"/>
    <property type="match status" value="1"/>
</dbReference>
<feature type="compositionally biased region" description="Pro residues" evidence="5">
    <location>
        <begin position="71"/>
        <end position="81"/>
    </location>
</feature>
<keyword evidence="4 6" id="KW-0472">Membrane</keyword>
<dbReference type="OrthoDB" id="10003116at2759"/>
<dbReference type="GO" id="GO:0005794">
    <property type="term" value="C:Golgi apparatus"/>
    <property type="evidence" value="ECO:0007669"/>
    <property type="project" value="TreeGrafter"/>
</dbReference>
<dbReference type="InterPro" id="IPR016181">
    <property type="entry name" value="Acyl_CoA_acyltransferase"/>
</dbReference>
<name>A0A284QZF3_ARMOS</name>
<evidence type="ECO:0000256" key="4">
    <source>
        <dbReference type="ARBA" id="ARBA00023136"/>
    </source>
</evidence>
<dbReference type="GO" id="GO:0048471">
    <property type="term" value="C:perinuclear region of cytoplasm"/>
    <property type="evidence" value="ECO:0007669"/>
    <property type="project" value="TreeGrafter"/>
</dbReference>
<dbReference type="CDD" id="cd04301">
    <property type="entry name" value="NAT_SF"/>
    <property type="match status" value="1"/>
</dbReference>
<dbReference type="STRING" id="47428.A0A284QZF3"/>
<gene>
    <name evidence="8" type="ORF">ARMOST_05172</name>
</gene>
<dbReference type="Pfam" id="PF00583">
    <property type="entry name" value="Acetyltransf_1"/>
    <property type="match status" value="1"/>
</dbReference>
<dbReference type="EMBL" id="FUEG01000003">
    <property type="protein sequence ID" value="SJL01848.1"/>
    <property type="molecule type" value="Genomic_DNA"/>
</dbReference>
<feature type="domain" description="N-acetyltransferase" evidence="7">
    <location>
        <begin position="455"/>
        <end position="650"/>
    </location>
</feature>
<dbReference type="GO" id="GO:0006511">
    <property type="term" value="P:ubiquitin-dependent protein catabolic process"/>
    <property type="evidence" value="ECO:0007669"/>
    <property type="project" value="TreeGrafter"/>
</dbReference>
<dbReference type="GO" id="GO:0005783">
    <property type="term" value="C:endoplasmic reticulum"/>
    <property type="evidence" value="ECO:0007669"/>
    <property type="project" value="TreeGrafter"/>
</dbReference>
<dbReference type="AlphaFoldDB" id="A0A284QZF3"/>
<dbReference type="InterPro" id="IPR019325">
    <property type="entry name" value="NEDD4/Bsd2"/>
</dbReference>
<evidence type="ECO:0000259" key="7">
    <source>
        <dbReference type="PROSITE" id="PS51186"/>
    </source>
</evidence>
<dbReference type="GO" id="GO:0016020">
    <property type="term" value="C:membrane"/>
    <property type="evidence" value="ECO:0007669"/>
    <property type="project" value="UniProtKB-SubCell"/>
</dbReference>
<feature type="transmembrane region" description="Helical" evidence="6">
    <location>
        <begin position="223"/>
        <end position="244"/>
    </location>
</feature>
<feature type="region of interest" description="Disordered" evidence="5">
    <location>
        <begin position="1"/>
        <end position="105"/>
    </location>
</feature>
<organism evidence="8 9">
    <name type="scientific">Armillaria ostoyae</name>
    <name type="common">Armillaria root rot fungus</name>
    <dbReference type="NCBI Taxonomy" id="47428"/>
    <lineage>
        <taxon>Eukaryota</taxon>
        <taxon>Fungi</taxon>
        <taxon>Dikarya</taxon>
        <taxon>Basidiomycota</taxon>
        <taxon>Agaricomycotina</taxon>
        <taxon>Agaricomycetes</taxon>
        <taxon>Agaricomycetidae</taxon>
        <taxon>Agaricales</taxon>
        <taxon>Marasmiineae</taxon>
        <taxon>Physalacriaceae</taxon>
        <taxon>Armillaria</taxon>
    </lineage>
</organism>
<feature type="compositionally biased region" description="Acidic residues" evidence="5">
    <location>
        <begin position="23"/>
        <end position="34"/>
    </location>
</feature>
<dbReference type="Proteomes" id="UP000219338">
    <property type="component" value="Unassembled WGS sequence"/>
</dbReference>
<evidence type="ECO:0000256" key="2">
    <source>
        <dbReference type="ARBA" id="ARBA00022692"/>
    </source>
</evidence>
<dbReference type="OMA" id="NVDYDYP"/>
<dbReference type="PANTHER" id="PTHR13396:SF5">
    <property type="entry name" value="NEDD4 FAMILY INTERACTING PROTEIN"/>
    <property type="match status" value="1"/>
</dbReference>
<dbReference type="GO" id="GO:0031398">
    <property type="term" value="P:positive regulation of protein ubiquitination"/>
    <property type="evidence" value="ECO:0007669"/>
    <property type="project" value="TreeGrafter"/>
</dbReference>
<sequence>MSNRYAPLPNPRSDRDAQHEMEAAFDDSDDEDATESQPLNPTSRTATSAPQPTTPSPIPGSYDFENVDYDYPPPGSPPPPSSTALPNSIGNSNGAIPSFNTDSLQGPLSRQGWFRRTVGAILPSHYVNRTPQRPAGVFGGGTNNDGVFANVTAKPSRATTVQQGDDILIVSEDARPEAPPSYATAQADAVPPYWETTVHAPLSSDSLGEMIIDALPTGSLFSFLWNMLVSISFQFVGFLLTYLLHTTHAARLGSRAGLGVTLIQYGFALRGRLDSTDGDGGWGQWRADEPVPTMATAAEADAYYNHHDQEQNSTMSGIPSTLTDEQASMLVADATTEWLSFFLMTVGWFILLTSLLGFWRVKRWERGILATQQHNNTNTSSDQDTQRGMSQFERAFGLHRLASGGDMLRQGFGFGRGQEEAAAQTQTEEVRAEEELAVLLDIPADDPNRAQRIREALEKADEAALSRICLLTADAGKSAEHLHDFGELPGLVYAVPYVKLPTTWGFVLVDGTHEVVGYITGSKDTRAYEQYASKHWWPALAEKYPPESATRPADMRYMKLLRNMHTAPAANIAFASAHLHIDILPEYQKRGWGRKLMQTALDYLKGENIDGGGVWLGMDPRNEGARKFYERLGFADIEGAPGGNMGIKFE</sequence>
<evidence type="ECO:0000256" key="1">
    <source>
        <dbReference type="ARBA" id="ARBA00004141"/>
    </source>
</evidence>
<dbReference type="CDD" id="cd22212">
    <property type="entry name" value="NDFIP-like"/>
    <property type="match status" value="1"/>
</dbReference>
<dbReference type="GO" id="GO:0030001">
    <property type="term" value="P:metal ion transport"/>
    <property type="evidence" value="ECO:0007669"/>
    <property type="project" value="InterPro"/>
</dbReference>
<dbReference type="InterPro" id="IPR000182">
    <property type="entry name" value="GNAT_dom"/>
</dbReference>
<evidence type="ECO:0000256" key="5">
    <source>
        <dbReference type="SAM" id="MobiDB-lite"/>
    </source>
</evidence>
<feature type="compositionally biased region" description="Basic and acidic residues" evidence="5">
    <location>
        <begin position="12"/>
        <end position="22"/>
    </location>
</feature>
<feature type="compositionally biased region" description="Low complexity" evidence="5">
    <location>
        <begin position="41"/>
        <end position="51"/>
    </location>
</feature>
<dbReference type="PANTHER" id="PTHR13396">
    <property type="entry name" value="NEDD4 FAMILY INTERACTING PROTEIN 1/2"/>
    <property type="match status" value="1"/>
</dbReference>
<reference evidence="9" key="1">
    <citation type="journal article" date="2017" name="Nat. Ecol. Evol.">
        <title>Genome expansion and lineage-specific genetic innovations in the forest pathogenic fungi Armillaria.</title>
        <authorList>
            <person name="Sipos G."/>
            <person name="Prasanna A.N."/>
            <person name="Walter M.C."/>
            <person name="O'Connor E."/>
            <person name="Balint B."/>
            <person name="Krizsan K."/>
            <person name="Kiss B."/>
            <person name="Hess J."/>
            <person name="Varga T."/>
            <person name="Slot J."/>
            <person name="Riley R."/>
            <person name="Boka B."/>
            <person name="Rigling D."/>
            <person name="Barry K."/>
            <person name="Lee J."/>
            <person name="Mihaltcheva S."/>
            <person name="LaButti K."/>
            <person name="Lipzen A."/>
            <person name="Waldron R."/>
            <person name="Moloney N.M."/>
            <person name="Sperisen C."/>
            <person name="Kredics L."/>
            <person name="Vagvoelgyi C."/>
            <person name="Patrignani A."/>
            <person name="Fitzpatrick D."/>
            <person name="Nagy I."/>
            <person name="Doyle S."/>
            <person name="Anderson J.B."/>
            <person name="Grigoriev I.V."/>
            <person name="Gueldener U."/>
            <person name="Muensterkoetter M."/>
            <person name="Nagy L.G."/>
        </authorList>
    </citation>
    <scope>NUCLEOTIDE SEQUENCE [LARGE SCALE GENOMIC DNA]</scope>
    <source>
        <strain evidence="9">C18/9</strain>
    </source>
</reference>
<dbReference type="Pfam" id="PF10176">
    <property type="entry name" value="NEDD4_Bsd2"/>
    <property type="match status" value="1"/>
</dbReference>
<proteinExistence type="predicted"/>
<accession>A0A284QZF3</accession>
<dbReference type="PROSITE" id="PS51186">
    <property type="entry name" value="GNAT"/>
    <property type="match status" value="1"/>
</dbReference>
<evidence type="ECO:0000256" key="3">
    <source>
        <dbReference type="ARBA" id="ARBA00022989"/>
    </source>
</evidence>
<dbReference type="GO" id="GO:0016747">
    <property type="term" value="F:acyltransferase activity, transferring groups other than amino-acyl groups"/>
    <property type="evidence" value="ECO:0007669"/>
    <property type="project" value="InterPro"/>
</dbReference>
<feature type="compositionally biased region" description="Polar residues" evidence="5">
    <location>
        <begin position="83"/>
        <end position="105"/>
    </location>
</feature>
<evidence type="ECO:0000313" key="8">
    <source>
        <dbReference type="EMBL" id="SJL01848.1"/>
    </source>
</evidence>
<feature type="transmembrane region" description="Helical" evidence="6">
    <location>
        <begin position="338"/>
        <end position="359"/>
    </location>
</feature>
<dbReference type="GO" id="GO:0007034">
    <property type="term" value="P:vacuolar transport"/>
    <property type="evidence" value="ECO:0007669"/>
    <property type="project" value="InterPro"/>
</dbReference>
<protein>
    <recommendedName>
        <fullName evidence="7">N-acetyltransferase domain-containing protein</fullName>
    </recommendedName>
</protein>
<keyword evidence="9" id="KW-1185">Reference proteome</keyword>
<dbReference type="Gene3D" id="3.40.630.30">
    <property type="match status" value="1"/>
</dbReference>
<evidence type="ECO:0000313" key="9">
    <source>
        <dbReference type="Proteomes" id="UP000219338"/>
    </source>
</evidence>